<sequence length="132" mass="14537">MEGDNRCGQREGKGSRCIGGLCLSVCLVRMNRGSRKSGSVVNKLTSHLASPGSPHIVTASSITSSHFKEPFKRKHMSFLTLLTSHWYFLLTSPHLSLVFSPHLSPIFMSHSLLIPSYFISCYDATLASPHAF</sequence>
<accession>A0AAE1P4Y4</accession>
<dbReference type="Proteomes" id="UP001292094">
    <property type="component" value="Unassembled WGS sequence"/>
</dbReference>
<name>A0AAE1P4Y4_9EUCA</name>
<protein>
    <submittedName>
        <fullName evidence="1">Uncharacterized protein</fullName>
    </submittedName>
</protein>
<evidence type="ECO:0000313" key="2">
    <source>
        <dbReference type="Proteomes" id="UP001292094"/>
    </source>
</evidence>
<organism evidence="1 2">
    <name type="scientific">Petrolisthes manimaculis</name>
    <dbReference type="NCBI Taxonomy" id="1843537"/>
    <lineage>
        <taxon>Eukaryota</taxon>
        <taxon>Metazoa</taxon>
        <taxon>Ecdysozoa</taxon>
        <taxon>Arthropoda</taxon>
        <taxon>Crustacea</taxon>
        <taxon>Multicrustacea</taxon>
        <taxon>Malacostraca</taxon>
        <taxon>Eumalacostraca</taxon>
        <taxon>Eucarida</taxon>
        <taxon>Decapoda</taxon>
        <taxon>Pleocyemata</taxon>
        <taxon>Anomura</taxon>
        <taxon>Galatheoidea</taxon>
        <taxon>Porcellanidae</taxon>
        <taxon>Petrolisthes</taxon>
    </lineage>
</organism>
<reference evidence="1" key="1">
    <citation type="submission" date="2023-11" db="EMBL/GenBank/DDBJ databases">
        <title>Genome assemblies of two species of porcelain crab, Petrolisthes cinctipes and Petrolisthes manimaculis (Anomura: Porcellanidae).</title>
        <authorList>
            <person name="Angst P."/>
        </authorList>
    </citation>
    <scope>NUCLEOTIDE SEQUENCE</scope>
    <source>
        <strain evidence="1">PB745_02</strain>
        <tissue evidence="1">Gill</tissue>
    </source>
</reference>
<comment type="caution">
    <text evidence="1">The sequence shown here is derived from an EMBL/GenBank/DDBJ whole genome shotgun (WGS) entry which is preliminary data.</text>
</comment>
<keyword evidence="2" id="KW-1185">Reference proteome</keyword>
<gene>
    <name evidence="1" type="ORF">Pmani_025732</name>
</gene>
<dbReference type="AlphaFoldDB" id="A0AAE1P4Y4"/>
<dbReference type="EMBL" id="JAWZYT010002774">
    <property type="protein sequence ID" value="KAK4302160.1"/>
    <property type="molecule type" value="Genomic_DNA"/>
</dbReference>
<proteinExistence type="predicted"/>
<evidence type="ECO:0000313" key="1">
    <source>
        <dbReference type="EMBL" id="KAK4302160.1"/>
    </source>
</evidence>